<evidence type="ECO:0000256" key="1">
    <source>
        <dbReference type="ARBA" id="ARBA00004370"/>
    </source>
</evidence>
<evidence type="ECO:0000256" key="5">
    <source>
        <dbReference type="RuleBase" id="RU004004"/>
    </source>
</evidence>
<dbReference type="Proteomes" id="UP000195442">
    <property type="component" value="Unassembled WGS sequence"/>
</dbReference>
<dbReference type="EMBL" id="FUKJ01000359">
    <property type="protein sequence ID" value="SJM94751.1"/>
    <property type="molecule type" value="Genomic_DNA"/>
</dbReference>
<keyword evidence="3" id="KW-0472">Membrane</keyword>
<dbReference type="PANTHER" id="PTHR30332">
    <property type="entry name" value="PROBABLE GENERAL SECRETION PATHWAY PROTEIN D"/>
    <property type="match status" value="1"/>
</dbReference>
<dbReference type="Gene3D" id="3.30.1370.120">
    <property type="match status" value="1"/>
</dbReference>
<organism evidence="9 10">
    <name type="scientific">Crenothrix polyspora</name>
    <dbReference type="NCBI Taxonomy" id="360316"/>
    <lineage>
        <taxon>Bacteria</taxon>
        <taxon>Pseudomonadati</taxon>
        <taxon>Pseudomonadota</taxon>
        <taxon>Gammaproteobacteria</taxon>
        <taxon>Methylococcales</taxon>
        <taxon>Crenotrichaceae</taxon>
        <taxon>Crenothrix</taxon>
    </lineage>
</organism>
<dbReference type="Gene3D" id="3.30.1370.130">
    <property type="match status" value="1"/>
</dbReference>
<comment type="similarity">
    <text evidence="4">Belongs to the bacterial secretin family.</text>
</comment>
<dbReference type="GO" id="GO:0009306">
    <property type="term" value="P:protein secretion"/>
    <property type="evidence" value="ECO:0007669"/>
    <property type="project" value="InterPro"/>
</dbReference>
<evidence type="ECO:0000256" key="3">
    <source>
        <dbReference type="ARBA" id="ARBA00023136"/>
    </source>
</evidence>
<evidence type="ECO:0000313" key="9">
    <source>
        <dbReference type="EMBL" id="SJM94751.1"/>
    </source>
</evidence>
<evidence type="ECO:0000259" key="7">
    <source>
        <dbReference type="Pfam" id="PF00263"/>
    </source>
</evidence>
<feature type="domain" description="NolW-like" evidence="8">
    <location>
        <begin position="129"/>
        <end position="190"/>
    </location>
</feature>
<dbReference type="InterPro" id="IPR004846">
    <property type="entry name" value="T2SS/T3SS_dom"/>
</dbReference>
<evidence type="ECO:0000256" key="6">
    <source>
        <dbReference type="SAM" id="SignalP"/>
    </source>
</evidence>
<dbReference type="AlphaFoldDB" id="A0A1R4HFF4"/>
<accession>A0A1R4HFF4</accession>
<dbReference type="PANTHER" id="PTHR30332:SF24">
    <property type="entry name" value="SECRETIN GSPD-RELATED"/>
    <property type="match status" value="1"/>
</dbReference>
<keyword evidence="10" id="KW-1185">Reference proteome</keyword>
<reference evidence="10" key="1">
    <citation type="submission" date="2017-02" db="EMBL/GenBank/DDBJ databases">
        <authorList>
            <person name="Daims H."/>
        </authorList>
    </citation>
    <scope>NUCLEOTIDE SEQUENCE [LARGE SCALE GENOMIC DNA]</scope>
</reference>
<evidence type="ECO:0000313" key="10">
    <source>
        <dbReference type="Proteomes" id="UP000195442"/>
    </source>
</evidence>
<dbReference type="GO" id="GO:0009279">
    <property type="term" value="C:cell outer membrane"/>
    <property type="evidence" value="ECO:0007669"/>
    <property type="project" value="UniProtKB-SubCell"/>
</dbReference>
<keyword evidence="2 6" id="KW-0732">Signal</keyword>
<dbReference type="InterPro" id="IPR005644">
    <property type="entry name" value="NolW-like"/>
</dbReference>
<sequence length="463" mass="51374">MKQISKMKSTNLKGPLFATLCLACLVAYAPLCNAQKPNNFKSNLISISLNETSITELFEMLSKESKVNILLAKGVEGVISVNLYDLTVEEAIYAIAEAGGYVVEHIKTGYLIAPRDAAGKTIAEGFKEVRTYKIQYSDAKNVATILKNYLSRYGRIDLLEDRKILIVEDLPEFVAHIDHILGQLDQEPAQILIEAQIFTITLDDSQKFGLDWTKTANLAGGTGNFGVENLGKQTLDLAIGSAAGPAGLFFNYFNKNIEVQLNLLSKKGKVRALSTPKLLALEHREAEVIIGDRTGYKTTTTINQVTTENIQFLESGVILKVTPYIDRFGRIMMEIHPEVSSSTVNKDTGVPNQKTTEVTTRLLVEDGQTIFIGGLMQNDLSNNHQGVPILEDIPILSYLFAKKDDSSVNTETIVLIKPQIIRPNNMALLTSPSDKIENFTDTIKEKSKKIDNYFKKNYMLRSK</sequence>
<name>A0A1R4HFF4_9GAMM</name>
<comment type="subcellular location">
    <subcellularLocation>
        <location evidence="5">Cell outer membrane</location>
    </subcellularLocation>
    <subcellularLocation>
        <location evidence="1">Membrane</location>
    </subcellularLocation>
</comment>
<keyword evidence="5" id="KW-0813">Transport</keyword>
<dbReference type="InterPro" id="IPR001775">
    <property type="entry name" value="GspD/PilQ"/>
</dbReference>
<dbReference type="GO" id="GO:0015627">
    <property type="term" value="C:type II protein secretion system complex"/>
    <property type="evidence" value="ECO:0007669"/>
    <property type="project" value="TreeGrafter"/>
</dbReference>
<feature type="signal peptide" evidence="6">
    <location>
        <begin position="1"/>
        <end position="29"/>
    </location>
</feature>
<dbReference type="Pfam" id="PF03958">
    <property type="entry name" value="Secretin_N"/>
    <property type="match status" value="1"/>
</dbReference>
<evidence type="ECO:0000256" key="2">
    <source>
        <dbReference type="ARBA" id="ARBA00022729"/>
    </source>
</evidence>
<gene>
    <name evidence="9" type="ORF">CRENPOLYSF2_4210005</name>
</gene>
<feature type="chain" id="PRO_5012819952" evidence="6">
    <location>
        <begin position="30"/>
        <end position="463"/>
    </location>
</feature>
<dbReference type="InterPro" id="IPR050810">
    <property type="entry name" value="Bact_Secretion_Sys_Channel"/>
</dbReference>
<dbReference type="PRINTS" id="PR00811">
    <property type="entry name" value="BCTERIALGSPD"/>
</dbReference>
<dbReference type="InterPro" id="IPR038591">
    <property type="entry name" value="NolW-like_sf"/>
</dbReference>
<proteinExistence type="inferred from homology"/>
<feature type="domain" description="Type II/III secretion system secretin-like" evidence="7">
    <location>
        <begin position="264"/>
        <end position="422"/>
    </location>
</feature>
<evidence type="ECO:0000259" key="8">
    <source>
        <dbReference type="Pfam" id="PF03958"/>
    </source>
</evidence>
<protein>
    <submittedName>
        <fullName evidence="9">Uncharacterized protein</fullName>
    </submittedName>
</protein>
<evidence type="ECO:0000256" key="4">
    <source>
        <dbReference type="RuleBase" id="RU004003"/>
    </source>
</evidence>
<dbReference type="Pfam" id="PF00263">
    <property type="entry name" value="Secretin"/>
    <property type="match status" value="1"/>
</dbReference>